<gene>
    <name evidence="2" type="ORF">GCM10009539_05820</name>
</gene>
<dbReference type="Proteomes" id="UP001500967">
    <property type="component" value="Unassembled WGS sequence"/>
</dbReference>
<protein>
    <submittedName>
        <fullName evidence="2">Uncharacterized protein</fullName>
    </submittedName>
</protein>
<sequence length="87" mass="9291">MSSVLSSGVFFGTTASPTPSKRGFDSRTYTAVHQAAVRNAYVMARPPDHASAGWTTQRDRWETVHLIRTATALIGLVGTLAATPNSD</sequence>
<comment type="caution">
    <text evidence="2">The sequence shown here is derived from an EMBL/GenBank/DDBJ whole genome shotgun (WGS) entry which is preliminary data.</text>
</comment>
<feature type="region of interest" description="Disordered" evidence="1">
    <location>
        <begin position="1"/>
        <end position="25"/>
    </location>
</feature>
<name>A0ABP3D639_9ACTN</name>
<evidence type="ECO:0000256" key="1">
    <source>
        <dbReference type="SAM" id="MobiDB-lite"/>
    </source>
</evidence>
<keyword evidence="3" id="KW-1185">Reference proteome</keyword>
<reference evidence="3" key="1">
    <citation type="journal article" date="2019" name="Int. J. Syst. Evol. Microbiol.">
        <title>The Global Catalogue of Microorganisms (GCM) 10K type strain sequencing project: providing services to taxonomists for standard genome sequencing and annotation.</title>
        <authorList>
            <consortium name="The Broad Institute Genomics Platform"/>
            <consortium name="The Broad Institute Genome Sequencing Center for Infectious Disease"/>
            <person name="Wu L."/>
            <person name="Ma J."/>
        </authorList>
    </citation>
    <scope>NUCLEOTIDE SEQUENCE [LARGE SCALE GENOMIC DNA]</scope>
    <source>
        <strain evidence="3">JCM 10425</strain>
    </source>
</reference>
<organism evidence="2 3">
    <name type="scientific">Cryptosporangium japonicum</name>
    <dbReference type="NCBI Taxonomy" id="80872"/>
    <lineage>
        <taxon>Bacteria</taxon>
        <taxon>Bacillati</taxon>
        <taxon>Actinomycetota</taxon>
        <taxon>Actinomycetes</taxon>
        <taxon>Cryptosporangiales</taxon>
        <taxon>Cryptosporangiaceae</taxon>
        <taxon>Cryptosporangium</taxon>
    </lineage>
</organism>
<dbReference type="EMBL" id="BAAAGX010000003">
    <property type="protein sequence ID" value="GAA0223482.1"/>
    <property type="molecule type" value="Genomic_DNA"/>
</dbReference>
<accession>A0ABP3D639</accession>
<proteinExistence type="predicted"/>
<evidence type="ECO:0000313" key="3">
    <source>
        <dbReference type="Proteomes" id="UP001500967"/>
    </source>
</evidence>
<evidence type="ECO:0000313" key="2">
    <source>
        <dbReference type="EMBL" id="GAA0223482.1"/>
    </source>
</evidence>